<dbReference type="STRING" id="39692.BST38_00735"/>
<evidence type="ECO:0000259" key="2">
    <source>
        <dbReference type="Pfam" id="PF11887"/>
    </source>
</evidence>
<dbReference type="EMBL" id="UEGS01000001">
    <property type="protein sequence ID" value="SRX80955.1"/>
    <property type="molecule type" value="Genomic_DNA"/>
</dbReference>
<dbReference type="InterPro" id="IPR003399">
    <property type="entry name" value="Mce/MlaD"/>
</dbReference>
<dbReference type="Pfam" id="PF02470">
    <property type="entry name" value="MlaD"/>
    <property type="match status" value="1"/>
</dbReference>
<name>A0A375YIJ3_MYCPF</name>
<dbReference type="RefSeq" id="WP_336385735.1">
    <property type="nucleotide sequence ID" value="NZ_MVID01000001.1"/>
</dbReference>
<dbReference type="GO" id="GO:0005576">
    <property type="term" value="C:extracellular region"/>
    <property type="evidence" value="ECO:0007669"/>
    <property type="project" value="TreeGrafter"/>
</dbReference>
<dbReference type="GO" id="GO:0051701">
    <property type="term" value="P:biological process involved in interaction with host"/>
    <property type="evidence" value="ECO:0007669"/>
    <property type="project" value="TreeGrafter"/>
</dbReference>
<dbReference type="AlphaFoldDB" id="A0A375YIJ3"/>
<feature type="domain" description="Mce/MlaD" evidence="1">
    <location>
        <begin position="37"/>
        <end position="113"/>
    </location>
</feature>
<dbReference type="InterPro" id="IPR005693">
    <property type="entry name" value="Mce"/>
</dbReference>
<gene>
    <name evidence="3" type="ORF">MPP7335_02701</name>
</gene>
<evidence type="ECO:0000313" key="3">
    <source>
        <dbReference type="EMBL" id="SRX80955.1"/>
    </source>
</evidence>
<sequence>MMSYRRSLAVLCVFVTVCLALIWTVFVTLQRNVHGETNSYSAIFTDITGLKVGDEVRMAGVRVGRVDAIGLGGADGTQATVGFRVDAGQLLYGDTKASIVYQNIIGQRYLGLSLADFGDPSVLSPGAVIPVERTEPSFDISSLLNGFEPLFALLDPHQVDNLTTAVVRAMQGDAGAVTTLISETTRLVESYSGTDRILDGVLTNLNSVLDSLAERDHDLEATIASSTAIFDGFAARRAEFIDSMDQVSIVGERLADVVTDVQPDLDEWMRREPGFARHFVENKQGFAYLGFNMPLALKGLSRMSQSGSYLDIYACNITVTQFPRIDSLLYAILSNGTPGGVPRNSPKCR</sequence>
<keyword evidence="4" id="KW-1185">Reference proteome</keyword>
<accession>A0A375YIJ3</accession>
<organism evidence="3 4">
    <name type="scientific">Mycolicibacterium parafortuitum</name>
    <name type="common">Mycobacterium parafortuitum</name>
    <dbReference type="NCBI Taxonomy" id="39692"/>
    <lineage>
        <taxon>Bacteria</taxon>
        <taxon>Bacillati</taxon>
        <taxon>Actinomycetota</taxon>
        <taxon>Actinomycetes</taxon>
        <taxon>Mycobacteriales</taxon>
        <taxon>Mycobacteriaceae</taxon>
        <taxon>Mycolicibacterium</taxon>
    </lineage>
</organism>
<dbReference type="PANTHER" id="PTHR33371">
    <property type="entry name" value="INTERMEMBRANE PHOSPHOLIPID TRANSPORT SYSTEM BINDING PROTEIN MLAD-RELATED"/>
    <property type="match status" value="1"/>
</dbReference>
<dbReference type="Proteomes" id="UP000252008">
    <property type="component" value="Unassembled WGS sequence"/>
</dbReference>
<proteinExistence type="predicted"/>
<dbReference type="InterPro" id="IPR024516">
    <property type="entry name" value="Mce_C"/>
</dbReference>
<dbReference type="PANTHER" id="PTHR33371:SF17">
    <property type="entry name" value="MCE-FAMILY PROTEIN MCE1B"/>
    <property type="match status" value="1"/>
</dbReference>
<protein>
    <submittedName>
        <fullName evidence="3">ABC transporter, involved in resistance to organic solvents, periplasmic component [Nocardia brasiliensis ATCC]</fullName>
    </submittedName>
</protein>
<dbReference type="NCBIfam" id="TIGR00996">
    <property type="entry name" value="Mtu_fam_mce"/>
    <property type="match status" value="1"/>
</dbReference>
<dbReference type="InterPro" id="IPR052336">
    <property type="entry name" value="MlaD_Phospholipid_Transporter"/>
</dbReference>
<evidence type="ECO:0000313" key="4">
    <source>
        <dbReference type="Proteomes" id="UP000252008"/>
    </source>
</evidence>
<reference evidence="3 4" key="1">
    <citation type="submission" date="2018-05" db="EMBL/GenBank/DDBJ databases">
        <authorList>
            <consortium name="IHU Genomes"/>
        </authorList>
    </citation>
    <scope>NUCLEOTIDE SEQUENCE [LARGE SCALE GENOMIC DNA]</scope>
    <source>
        <strain evidence="3 4">P7335</strain>
    </source>
</reference>
<dbReference type="Pfam" id="PF11887">
    <property type="entry name" value="Mce4_CUP1"/>
    <property type="match status" value="1"/>
</dbReference>
<feature type="domain" description="Mammalian cell entry C-terminal" evidence="2">
    <location>
        <begin position="121"/>
        <end position="270"/>
    </location>
</feature>
<evidence type="ECO:0000259" key="1">
    <source>
        <dbReference type="Pfam" id="PF02470"/>
    </source>
</evidence>